<dbReference type="GO" id="GO:1990817">
    <property type="term" value="F:poly(A) RNA polymerase activity"/>
    <property type="evidence" value="ECO:0007669"/>
    <property type="project" value="UniProtKB-ARBA"/>
</dbReference>
<dbReference type="Gene3D" id="3.30.460.10">
    <property type="entry name" value="Beta Polymerase, domain 2"/>
    <property type="match status" value="1"/>
</dbReference>
<keyword evidence="3" id="KW-0808">Transferase</keyword>
<dbReference type="Pfam" id="PF22600">
    <property type="entry name" value="MTPAP-like_central"/>
    <property type="match status" value="1"/>
</dbReference>
<organism evidence="11">
    <name type="scientific">Anisakis simplex</name>
    <name type="common">Herring worm</name>
    <dbReference type="NCBI Taxonomy" id="6269"/>
    <lineage>
        <taxon>Eukaryota</taxon>
        <taxon>Metazoa</taxon>
        <taxon>Ecdysozoa</taxon>
        <taxon>Nematoda</taxon>
        <taxon>Chromadorea</taxon>
        <taxon>Rhabditida</taxon>
        <taxon>Spirurina</taxon>
        <taxon>Ascaridomorpha</taxon>
        <taxon>Ascaridoidea</taxon>
        <taxon>Anisakidae</taxon>
        <taxon>Anisakis</taxon>
        <taxon>Anisakis simplex complex</taxon>
    </lineage>
</organism>
<dbReference type="InterPro" id="IPR043519">
    <property type="entry name" value="NT_sf"/>
</dbReference>
<dbReference type="Gene3D" id="1.10.1410.10">
    <property type="match status" value="1"/>
</dbReference>
<dbReference type="WBParaSite" id="ASIM_0001244501-mRNA-1">
    <property type="protein sequence ID" value="ASIM_0001244501-mRNA-1"/>
    <property type="gene ID" value="ASIM_0001244501"/>
</dbReference>
<comment type="cofactor">
    <cofactor evidence="1">
        <name>Mn(2+)</name>
        <dbReference type="ChEBI" id="CHEBI:29035"/>
    </cofactor>
</comment>
<accession>A0A158PNM6</accession>
<dbReference type="SUPFAM" id="SSF81301">
    <property type="entry name" value="Nucleotidyltransferase"/>
    <property type="match status" value="1"/>
</dbReference>
<feature type="domain" description="Poly(A) RNA polymerase mitochondrial-like central palm" evidence="8">
    <location>
        <begin position="249"/>
        <end position="337"/>
    </location>
</feature>
<feature type="region of interest" description="Disordered" evidence="6">
    <location>
        <begin position="1"/>
        <end position="74"/>
    </location>
</feature>
<evidence type="ECO:0000313" key="9">
    <source>
        <dbReference type="EMBL" id="VDK46090.1"/>
    </source>
</evidence>
<evidence type="ECO:0000313" key="10">
    <source>
        <dbReference type="Proteomes" id="UP000267096"/>
    </source>
</evidence>
<proteinExistence type="predicted"/>
<sequence>MDVLNELSEKNGDKEAGTNLKRKATGAVEVDDVPKRPNTGSDVRENSQLSSSGYSKYIQPEYGSNNQDASTSLRDEPEVMIIDDGLTTNMHIGQRFVNRVLRHLESSATVRGRAAHNDKISTSNINSNDNVSTNNGNCGLKIVQEGPSATVNTSTTVVKNRSVKELCDALGITHLPSSMHVMNLIQEKVQKFAAEFSEFEQHIWTHYSSNAQIAFAALTEKYTESNWRQLPNYYFIYVKGEEFGGIFFLVYPGANMFAVGSTVNGCGAYNSDMDLCLCLPHPALGYDTDRQYAIPYHLSVPILKLEMGGPYSELEIDINCNNVAGIYNSHLLHYYSRIDDCFPALCLVVKHWAIIANINDAMSGTLNRLVLPFNDFAAIVVNMCCTMPPVLPNLQELNPDIFNAPRGVEQLELFRDVPQLPQRPLNHASVGELLIAFFDYYSKFDFDTKAISVARGCVFDRSELAAETKRYKIFIEEPFDHQNTARCVTRVERLRAIKTAFISARNAFLGPTSGPPKLANIGVH</sequence>
<dbReference type="InterPro" id="IPR002058">
    <property type="entry name" value="PAP_assoc"/>
</dbReference>
<feature type="compositionally biased region" description="Basic and acidic residues" evidence="6">
    <location>
        <begin position="7"/>
        <end position="16"/>
    </location>
</feature>
<evidence type="ECO:0000256" key="4">
    <source>
        <dbReference type="ARBA" id="ARBA00022723"/>
    </source>
</evidence>
<evidence type="ECO:0000256" key="2">
    <source>
        <dbReference type="ARBA" id="ARBA00001946"/>
    </source>
</evidence>
<keyword evidence="5" id="KW-0460">Magnesium</keyword>
<gene>
    <name evidence="9" type="ORF">ASIM_LOCUS11911</name>
</gene>
<dbReference type="GO" id="GO:0031123">
    <property type="term" value="P:RNA 3'-end processing"/>
    <property type="evidence" value="ECO:0007669"/>
    <property type="project" value="TreeGrafter"/>
</dbReference>
<dbReference type="Pfam" id="PF03828">
    <property type="entry name" value="PAP_assoc"/>
    <property type="match status" value="1"/>
</dbReference>
<dbReference type="GO" id="GO:0046872">
    <property type="term" value="F:metal ion binding"/>
    <property type="evidence" value="ECO:0007669"/>
    <property type="project" value="UniProtKB-KW"/>
</dbReference>
<dbReference type="Proteomes" id="UP000267096">
    <property type="component" value="Unassembled WGS sequence"/>
</dbReference>
<evidence type="ECO:0000256" key="6">
    <source>
        <dbReference type="SAM" id="MobiDB-lite"/>
    </source>
</evidence>
<dbReference type="SUPFAM" id="SSF81631">
    <property type="entry name" value="PAP/OAS1 substrate-binding domain"/>
    <property type="match status" value="1"/>
</dbReference>
<evidence type="ECO:0000259" key="7">
    <source>
        <dbReference type="Pfam" id="PF03828"/>
    </source>
</evidence>
<dbReference type="PANTHER" id="PTHR12271:SF117">
    <property type="entry name" value="PAP-ASSOCIATED DOMAIN-CONTAINING PROTEIN"/>
    <property type="match status" value="1"/>
</dbReference>
<comment type="cofactor">
    <cofactor evidence="2">
        <name>Mg(2+)</name>
        <dbReference type="ChEBI" id="CHEBI:18420"/>
    </cofactor>
</comment>
<protein>
    <submittedName>
        <fullName evidence="11">Poly(A) RNA polymerase GLD2 (inferred by orthology to a human protein)</fullName>
    </submittedName>
</protein>
<feature type="compositionally biased region" description="Polar residues" evidence="6">
    <location>
        <begin position="38"/>
        <end position="54"/>
    </location>
</feature>
<evidence type="ECO:0000313" key="11">
    <source>
        <dbReference type="WBParaSite" id="ASIM_0001244501-mRNA-1"/>
    </source>
</evidence>
<dbReference type="EMBL" id="UYRR01031116">
    <property type="protein sequence ID" value="VDK46090.1"/>
    <property type="molecule type" value="Genomic_DNA"/>
</dbReference>
<feature type="domain" description="PAP-associated" evidence="7">
    <location>
        <begin position="429"/>
        <end position="483"/>
    </location>
</feature>
<feature type="compositionally biased region" description="Polar residues" evidence="6">
    <location>
        <begin position="62"/>
        <end position="72"/>
    </location>
</feature>
<keyword evidence="10" id="KW-1185">Reference proteome</keyword>
<dbReference type="CDD" id="cd05402">
    <property type="entry name" value="NT_PAP_TUTase"/>
    <property type="match status" value="1"/>
</dbReference>
<evidence type="ECO:0000256" key="1">
    <source>
        <dbReference type="ARBA" id="ARBA00001936"/>
    </source>
</evidence>
<dbReference type="InterPro" id="IPR054708">
    <property type="entry name" value="MTPAP-like_central"/>
</dbReference>
<reference evidence="11" key="1">
    <citation type="submission" date="2016-04" db="UniProtKB">
        <authorList>
            <consortium name="WormBaseParasite"/>
        </authorList>
    </citation>
    <scope>IDENTIFICATION</scope>
</reference>
<evidence type="ECO:0000256" key="3">
    <source>
        <dbReference type="ARBA" id="ARBA00022679"/>
    </source>
</evidence>
<evidence type="ECO:0000256" key="5">
    <source>
        <dbReference type="ARBA" id="ARBA00022842"/>
    </source>
</evidence>
<name>A0A158PNM6_ANISI</name>
<keyword evidence="4" id="KW-0479">Metal-binding</keyword>
<dbReference type="AlphaFoldDB" id="A0A158PNM6"/>
<dbReference type="PANTHER" id="PTHR12271">
    <property type="entry name" value="POLY A POLYMERASE CID PAP -RELATED"/>
    <property type="match status" value="1"/>
</dbReference>
<dbReference type="OrthoDB" id="2274644at2759"/>
<reference evidence="9 10" key="2">
    <citation type="submission" date="2018-11" db="EMBL/GenBank/DDBJ databases">
        <authorList>
            <consortium name="Pathogen Informatics"/>
        </authorList>
    </citation>
    <scope>NUCLEOTIDE SEQUENCE [LARGE SCALE GENOMIC DNA]</scope>
</reference>
<evidence type="ECO:0000259" key="8">
    <source>
        <dbReference type="Pfam" id="PF22600"/>
    </source>
</evidence>